<evidence type="ECO:0000313" key="9">
    <source>
        <dbReference type="Proteomes" id="UP000886893"/>
    </source>
</evidence>
<evidence type="ECO:0000259" key="7">
    <source>
        <dbReference type="PROSITE" id="PS50929"/>
    </source>
</evidence>
<dbReference type="AlphaFoldDB" id="A0A9D1KA27"/>
<evidence type="ECO:0000259" key="6">
    <source>
        <dbReference type="PROSITE" id="PS50893"/>
    </source>
</evidence>
<evidence type="ECO:0000256" key="3">
    <source>
        <dbReference type="ARBA" id="ARBA00022989"/>
    </source>
</evidence>
<comment type="subcellular location">
    <subcellularLocation>
        <location evidence="1">Cell membrane</location>
        <topology evidence="1">Multi-pass membrane protein</topology>
    </subcellularLocation>
</comment>
<dbReference type="SUPFAM" id="SSF90123">
    <property type="entry name" value="ABC transporter transmembrane region"/>
    <property type="match status" value="1"/>
</dbReference>
<dbReference type="PANTHER" id="PTHR43394:SF1">
    <property type="entry name" value="ATP-BINDING CASSETTE SUB-FAMILY B MEMBER 10, MITOCHONDRIAL"/>
    <property type="match status" value="1"/>
</dbReference>
<keyword evidence="8" id="KW-0547">Nucleotide-binding</keyword>
<feature type="transmembrane region" description="Helical" evidence="5">
    <location>
        <begin position="385"/>
        <end position="407"/>
    </location>
</feature>
<reference evidence="8" key="1">
    <citation type="submission" date="2020-10" db="EMBL/GenBank/DDBJ databases">
        <authorList>
            <person name="Gilroy R."/>
        </authorList>
    </citation>
    <scope>NUCLEOTIDE SEQUENCE</scope>
    <source>
        <strain evidence="8">14508</strain>
    </source>
</reference>
<dbReference type="InterPro" id="IPR039421">
    <property type="entry name" value="Type_1_exporter"/>
</dbReference>
<evidence type="ECO:0000256" key="5">
    <source>
        <dbReference type="SAM" id="Phobius"/>
    </source>
</evidence>
<feature type="domain" description="ABC transmembrane type-1" evidence="7">
    <location>
        <begin position="174"/>
        <end position="445"/>
    </location>
</feature>
<keyword evidence="4 5" id="KW-0472">Membrane</keyword>
<accession>A0A9D1KA27</accession>
<proteinExistence type="predicted"/>
<dbReference type="GO" id="GO:0016887">
    <property type="term" value="F:ATP hydrolysis activity"/>
    <property type="evidence" value="ECO:0007669"/>
    <property type="project" value="InterPro"/>
</dbReference>
<dbReference type="Gene3D" id="1.20.1560.10">
    <property type="entry name" value="ABC transporter type 1, transmembrane domain"/>
    <property type="match status" value="1"/>
</dbReference>
<dbReference type="InterPro" id="IPR036640">
    <property type="entry name" value="ABC1_TM_sf"/>
</dbReference>
<dbReference type="Pfam" id="PF00664">
    <property type="entry name" value="ABC_membrane"/>
    <property type="match status" value="1"/>
</dbReference>
<reference evidence="8" key="2">
    <citation type="journal article" date="2021" name="PeerJ">
        <title>Extensive microbial diversity within the chicken gut microbiome revealed by metagenomics and culture.</title>
        <authorList>
            <person name="Gilroy R."/>
            <person name="Ravi A."/>
            <person name="Getino M."/>
            <person name="Pursley I."/>
            <person name="Horton D.L."/>
            <person name="Alikhan N.F."/>
            <person name="Baker D."/>
            <person name="Gharbi K."/>
            <person name="Hall N."/>
            <person name="Watson M."/>
            <person name="Adriaenssens E.M."/>
            <person name="Foster-Nyarko E."/>
            <person name="Jarju S."/>
            <person name="Secka A."/>
            <person name="Antonio M."/>
            <person name="Oren A."/>
            <person name="Chaudhuri R.R."/>
            <person name="La Ragione R."/>
            <person name="Hildebrand F."/>
            <person name="Pallen M.J."/>
        </authorList>
    </citation>
    <scope>NUCLEOTIDE SEQUENCE</scope>
    <source>
        <strain evidence="8">14508</strain>
    </source>
</reference>
<dbReference type="GO" id="GO:0005886">
    <property type="term" value="C:plasma membrane"/>
    <property type="evidence" value="ECO:0007669"/>
    <property type="project" value="UniProtKB-SubCell"/>
</dbReference>
<dbReference type="GO" id="GO:0005524">
    <property type="term" value="F:ATP binding"/>
    <property type="evidence" value="ECO:0007669"/>
    <property type="project" value="UniProtKB-KW"/>
</dbReference>
<dbReference type="InterPro" id="IPR027417">
    <property type="entry name" value="P-loop_NTPase"/>
</dbReference>
<dbReference type="InterPro" id="IPR011527">
    <property type="entry name" value="ABC1_TM_dom"/>
</dbReference>
<dbReference type="GO" id="GO:0015421">
    <property type="term" value="F:ABC-type oligopeptide transporter activity"/>
    <property type="evidence" value="ECO:0007669"/>
    <property type="project" value="TreeGrafter"/>
</dbReference>
<gene>
    <name evidence="8" type="ORF">IAD04_05780</name>
</gene>
<comment type="caution">
    <text evidence="8">The sequence shown here is derived from an EMBL/GenBank/DDBJ whole genome shotgun (WGS) entry which is preliminary data.</text>
</comment>
<name>A0A9D1KA27_9FIRM</name>
<evidence type="ECO:0000256" key="4">
    <source>
        <dbReference type="ARBA" id="ARBA00023136"/>
    </source>
</evidence>
<dbReference type="PROSITE" id="PS50893">
    <property type="entry name" value="ABC_TRANSPORTER_2"/>
    <property type="match status" value="1"/>
</dbReference>
<feature type="transmembrane region" description="Helical" evidence="5">
    <location>
        <begin position="427"/>
        <end position="446"/>
    </location>
</feature>
<dbReference type="Pfam" id="PF00005">
    <property type="entry name" value="ABC_tran"/>
    <property type="match status" value="1"/>
</dbReference>
<feature type="transmembrane region" description="Helical" evidence="5">
    <location>
        <begin position="198"/>
        <end position="218"/>
    </location>
</feature>
<dbReference type="InterPro" id="IPR003439">
    <property type="entry name" value="ABC_transporter-like_ATP-bd"/>
</dbReference>
<feature type="transmembrane region" description="Helical" evidence="5">
    <location>
        <begin position="283"/>
        <end position="300"/>
    </location>
</feature>
<dbReference type="InterPro" id="IPR017871">
    <property type="entry name" value="ABC_transporter-like_CS"/>
</dbReference>
<dbReference type="PROSITE" id="PS00211">
    <property type="entry name" value="ABC_TRANSPORTER_1"/>
    <property type="match status" value="1"/>
</dbReference>
<dbReference type="Gene3D" id="3.40.50.300">
    <property type="entry name" value="P-loop containing nucleotide triphosphate hydrolases"/>
    <property type="match status" value="1"/>
</dbReference>
<feature type="domain" description="ABC transporter" evidence="6">
    <location>
        <begin position="478"/>
        <end position="638"/>
    </location>
</feature>
<dbReference type="Proteomes" id="UP000886893">
    <property type="component" value="Unassembled WGS sequence"/>
</dbReference>
<feature type="non-terminal residue" evidence="8">
    <location>
        <position position="638"/>
    </location>
</feature>
<keyword evidence="2 5" id="KW-0812">Transmembrane</keyword>
<dbReference type="PROSITE" id="PS50929">
    <property type="entry name" value="ABC_TM1F"/>
    <property type="match status" value="1"/>
</dbReference>
<keyword evidence="3 5" id="KW-1133">Transmembrane helix</keyword>
<feature type="transmembrane region" description="Helical" evidence="5">
    <location>
        <begin position="158"/>
        <end position="178"/>
    </location>
</feature>
<feature type="transmembrane region" description="Helical" evidence="5">
    <location>
        <begin position="306"/>
        <end position="327"/>
    </location>
</feature>
<evidence type="ECO:0000313" key="8">
    <source>
        <dbReference type="EMBL" id="HIT17862.1"/>
    </source>
</evidence>
<organism evidence="8 9">
    <name type="scientific">Candidatus Caccosoma faecigallinarum</name>
    <dbReference type="NCBI Taxonomy" id="2840720"/>
    <lineage>
        <taxon>Bacteria</taxon>
        <taxon>Bacillati</taxon>
        <taxon>Bacillota</taxon>
        <taxon>Bacillota incertae sedis</taxon>
        <taxon>Candidatus Caccosoma</taxon>
    </lineage>
</organism>
<protein>
    <submittedName>
        <fullName evidence="8">ABC transporter ATP-binding protein</fullName>
    </submittedName>
</protein>
<evidence type="ECO:0000256" key="2">
    <source>
        <dbReference type="ARBA" id="ARBA00022692"/>
    </source>
</evidence>
<dbReference type="EMBL" id="DVKI01000182">
    <property type="protein sequence ID" value="HIT17862.1"/>
    <property type="molecule type" value="Genomic_DNA"/>
</dbReference>
<evidence type="ECO:0000256" key="1">
    <source>
        <dbReference type="ARBA" id="ARBA00004651"/>
    </source>
</evidence>
<dbReference type="PANTHER" id="PTHR43394">
    <property type="entry name" value="ATP-DEPENDENT PERMEASE MDL1, MITOCHONDRIAL"/>
    <property type="match status" value="1"/>
</dbReference>
<dbReference type="SUPFAM" id="SSF52540">
    <property type="entry name" value="P-loop containing nucleoside triphosphate hydrolases"/>
    <property type="match status" value="1"/>
</dbReference>
<keyword evidence="8" id="KW-0067">ATP-binding</keyword>
<sequence length="638" mass="73672">MELKLKIPKQIQQNYSILNYDYAAPFDIFLEEYIDGFIVIDKQTIKIFHQNQLYQEYAIQDFEKFGSKATINGGYIYGIKQQNEVILATSSKKYFTRLANIALGLNIYLQEKFFPTSDANEPFCPKCGRVYPFGLNHCIYCKKKKDSLKRLWGFTKNYRVFMLLQYLFLLLPILFDSINPMVFERIINDYLVPKNTDYKGFAFMILLVAGIYIIKTIFSMLEQYFNPIVAFGIGDNIRVQVYDKIQKLSIASASKKTTGSLITRVSSDTQEVQWFFSWGIPNFIRVILTAVVVFALMLIMDYKLTLLVLIPLPFIYVIKIVTQHIIWPRYDKRWKQLSKTNNVLHDILGGIKVVKSYSQEEKEIQHFKKENKKLKEYDYQAEKTWLMIMPWVWFLVGAGEILIIYVLGNRVIDNPSNLGSLMKWMSYTGMLYGAVGSLTNYAGMFFDFKIRFEKISEILEEDINYDQGTSLHSIEGNVEFKNVRFGYLSYTPVLKNISFSVQKGQMIGIVGYSGSGKTTLVNLLMKLYSPDNGQILIDGVPLEEFDAFEYRKQLGVVIQETFLFSGTILDNIRYGKSDATYEEIIEVAKIAKAHDFIIKKPFGYDTKLGNKWAGLSGGEKQRIAIARAILNRPKIFIL</sequence>